<dbReference type="PATRIC" id="fig|1513271.3.peg.2338"/>
<dbReference type="InterPro" id="IPR020084">
    <property type="entry name" value="NUDIX_hydrolase_CS"/>
</dbReference>
<dbReference type="InterPro" id="IPR015376">
    <property type="entry name" value="Znr_NADH_PPase"/>
</dbReference>
<evidence type="ECO:0000256" key="4">
    <source>
        <dbReference type="ARBA" id="ARBA00012381"/>
    </source>
</evidence>
<dbReference type="Proteomes" id="UP000037600">
    <property type="component" value="Unassembled WGS sequence"/>
</dbReference>
<comment type="caution">
    <text evidence="12">The sequence shown here is derived from an EMBL/GenBank/DDBJ whole genome shotgun (WGS) entry which is preliminary data.</text>
</comment>
<feature type="domain" description="Nudix hydrolase" evidence="11">
    <location>
        <begin position="140"/>
        <end position="263"/>
    </location>
</feature>
<protein>
    <recommendedName>
        <fullName evidence="4">NAD(+) diphosphatase</fullName>
        <ecNumber evidence="4">3.6.1.22</ecNumber>
    </recommendedName>
</protein>
<keyword evidence="13" id="KW-1185">Reference proteome</keyword>
<evidence type="ECO:0000256" key="7">
    <source>
        <dbReference type="ARBA" id="ARBA00022842"/>
    </source>
</evidence>
<reference evidence="12 13" key="1">
    <citation type="submission" date="2015-04" db="EMBL/GenBank/DDBJ databases">
        <title>Draft Genome Sequence of the Novel Agar-Digesting Marine Bacterium Q1.</title>
        <authorList>
            <person name="Li Y."/>
            <person name="Li D."/>
            <person name="Chen G."/>
            <person name="Du Z."/>
        </authorList>
    </citation>
    <scope>NUCLEOTIDE SEQUENCE [LARGE SCALE GENOMIC DNA]</scope>
    <source>
        <strain evidence="12 13">Q1</strain>
    </source>
</reference>
<evidence type="ECO:0000256" key="6">
    <source>
        <dbReference type="ARBA" id="ARBA00022801"/>
    </source>
</evidence>
<dbReference type="CDD" id="cd03429">
    <property type="entry name" value="NUDIX_NADH_pyrophosphatase_Nudt13"/>
    <property type="match status" value="1"/>
</dbReference>
<evidence type="ECO:0000256" key="3">
    <source>
        <dbReference type="ARBA" id="ARBA00009595"/>
    </source>
</evidence>
<dbReference type="InterPro" id="IPR000086">
    <property type="entry name" value="NUDIX_hydrolase_dom"/>
</dbReference>
<dbReference type="EMBL" id="LAZL01000016">
    <property type="protein sequence ID" value="KMT65104.1"/>
    <property type="molecule type" value="Genomic_DNA"/>
</dbReference>
<evidence type="ECO:0000313" key="12">
    <source>
        <dbReference type="EMBL" id="KMT65104.1"/>
    </source>
</evidence>
<dbReference type="PANTHER" id="PTHR42904:SF6">
    <property type="entry name" value="NAD-CAPPED RNA HYDROLASE NUDT12"/>
    <property type="match status" value="1"/>
</dbReference>
<dbReference type="InterPro" id="IPR049734">
    <property type="entry name" value="NudC-like_C"/>
</dbReference>
<dbReference type="PROSITE" id="PS00893">
    <property type="entry name" value="NUDIX_BOX"/>
    <property type="match status" value="1"/>
</dbReference>
<dbReference type="GO" id="GO:0019677">
    <property type="term" value="P:NAD+ catabolic process"/>
    <property type="evidence" value="ECO:0007669"/>
    <property type="project" value="TreeGrafter"/>
</dbReference>
<evidence type="ECO:0000256" key="5">
    <source>
        <dbReference type="ARBA" id="ARBA00022723"/>
    </source>
</evidence>
<proteinExistence type="inferred from homology"/>
<comment type="similarity">
    <text evidence="3">Belongs to the Nudix hydrolase family. NudC subfamily.</text>
</comment>
<evidence type="ECO:0000256" key="8">
    <source>
        <dbReference type="ARBA" id="ARBA00023027"/>
    </source>
</evidence>
<dbReference type="InterPro" id="IPR050241">
    <property type="entry name" value="NAD-cap_RNA_hydrolase_NudC"/>
</dbReference>
<dbReference type="InterPro" id="IPR015797">
    <property type="entry name" value="NUDIX_hydrolase-like_dom_sf"/>
</dbReference>
<accession>A0A0J8GUY2</accession>
<organism evidence="12 13">
    <name type="scientific">Catenovulum maritimum</name>
    <dbReference type="NCBI Taxonomy" id="1513271"/>
    <lineage>
        <taxon>Bacteria</taxon>
        <taxon>Pseudomonadati</taxon>
        <taxon>Pseudomonadota</taxon>
        <taxon>Gammaproteobacteria</taxon>
        <taxon>Alteromonadales</taxon>
        <taxon>Alteromonadaceae</taxon>
        <taxon>Catenovulum</taxon>
    </lineage>
</organism>
<evidence type="ECO:0000256" key="1">
    <source>
        <dbReference type="ARBA" id="ARBA00001946"/>
    </source>
</evidence>
<dbReference type="Pfam" id="PF00293">
    <property type="entry name" value="NUDIX"/>
    <property type="match status" value="1"/>
</dbReference>
<dbReference type="Gene3D" id="3.90.79.10">
    <property type="entry name" value="Nucleoside Triphosphate Pyrophosphohydrolase"/>
    <property type="match status" value="1"/>
</dbReference>
<dbReference type="Gene3D" id="3.90.79.20">
    <property type="match status" value="1"/>
</dbReference>
<dbReference type="PRINTS" id="PR00502">
    <property type="entry name" value="NUDIXFAMILY"/>
</dbReference>
<dbReference type="GO" id="GO:0035529">
    <property type="term" value="F:NADH pyrophosphatase activity"/>
    <property type="evidence" value="ECO:0007669"/>
    <property type="project" value="TreeGrafter"/>
</dbReference>
<dbReference type="GO" id="GO:0046872">
    <property type="term" value="F:metal ion binding"/>
    <property type="evidence" value="ECO:0007669"/>
    <property type="project" value="UniProtKB-KW"/>
</dbReference>
<comment type="cofactor">
    <cofactor evidence="2">
        <name>Zn(2+)</name>
        <dbReference type="ChEBI" id="CHEBI:29105"/>
    </cofactor>
</comment>
<evidence type="ECO:0000256" key="2">
    <source>
        <dbReference type="ARBA" id="ARBA00001947"/>
    </source>
</evidence>
<keyword evidence="5" id="KW-0479">Metal-binding</keyword>
<dbReference type="SUPFAM" id="SSF55811">
    <property type="entry name" value="Nudix"/>
    <property type="match status" value="2"/>
</dbReference>
<comment type="catalytic activity">
    <reaction evidence="9">
        <text>a 5'-end NAD(+)-phospho-ribonucleoside in mRNA + H2O = a 5'-end phospho-adenosine-phospho-ribonucleoside in mRNA + beta-nicotinamide D-ribonucleotide + 2 H(+)</text>
        <dbReference type="Rhea" id="RHEA:60876"/>
        <dbReference type="Rhea" id="RHEA-COMP:15698"/>
        <dbReference type="Rhea" id="RHEA-COMP:15719"/>
        <dbReference type="ChEBI" id="CHEBI:14649"/>
        <dbReference type="ChEBI" id="CHEBI:15377"/>
        <dbReference type="ChEBI" id="CHEBI:15378"/>
        <dbReference type="ChEBI" id="CHEBI:144029"/>
        <dbReference type="ChEBI" id="CHEBI:144051"/>
    </reaction>
    <physiologicalReaction direction="left-to-right" evidence="9">
        <dbReference type="Rhea" id="RHEA:60877"/>
    </physiologicalReaction>
</comment>
<dbReference type="NCBIfam" id="NF001299">
    <property type="entry name" value="PRK00241.1"/>
    <property type="match status" value="1"/>
</dbReference>
<dbReference type="EC" id="3.6.1.22" evidence="4"/>
<evidence type="ECO:0000256" key="10">
    <source>
        <dbReference type="RuleBase" id="RU003476"/>
    </source>
</evidence>
<evidence type="ECO:0000256" key="9">
    <source>
        <dbReference type="ARBA" id="ARBA00023679"/>
    </source>
</evidence>
<name>A0A0J8GUY2_9ALTE</name>
<dbReference type="GO" id="GO:0006742">
    <property type="term" value="P:NADP+ catabolic process"/>
    <property type="evidence" value="ECO:0007669"/>
    <property type="project" value="TreeGrafter"/>
</dbReference>
<sequence length="272" mass="30934">MIDKLTKIHSVEKAYWFIVRKDEIWFEREAPYVPLASFAEMFLSGDVKKIICLGEHNGLPVYSVNSNSVALCPELNGDFIDLRQVITECEFTLFGFAAKSIQFQHFVETHKFCGRCGHKMKPVGWELANQCQKCNHRCYPRLSPCVIMAVTDGDKLLLARDKKSRSGRYSILAGFVEPGETLEHAVAREVFEETGLDVGNIKYFSSQPWPFPHQIMVGFTAEYIAGEINVDTRELIDAKWFEISDLPETPGKYSIAGQLIEYVSKNKKALHK</sequence>
<dbReference type="InterPro" id="IPR020476">
    <property type="entry name" value="Nudix_hydrolase"/>
</dbReference>
<dbReference type="AlphaFoldDB" id="A0A0J8GUY2"/>
<dbReference type="PANTHER" id="PTHR42904">
    <property type="entry name" value="NUDIX HYDROLASE, NUDC SUBFAMILY"/>
    <property type="match status" value="1"/>
</dbReference>
<dbReference type="Pfam" id="PF09297">
    <property type="entry name" value="Zn_ribbon_NUD"/>
    <property type="match status" value="1"/>
</dbReference>
<dbReference type="STRING" id="1513271.XM47_11495"/>
<keyword evidence="8" id="KW-0520">NAD</keyword>
<keyword evidence="7" id="KW-0460">Magnesium</keyword>
<dbReference type="GO" id="GO:0005829">
    <property type="term" value="C:cytosol"/>
    <property type="evidence" value="ECO:0007669"/>
    <property type="project" value="TreeGrafter"/>
</dbReference>
<evidence type="ECO:0000313" key="13">
    <source>
        <dbReference type="Proteomes" id="UP000037600"/>
    </source>
</evidence>
<comment type="cofactor">
    <cofactor evidence="1">
        <name>Mg(2+)</name>
        <dbReference type="ChEBI" id="CHEBI:18420"/>
    </cofactor>
</comment>
<gene>
    <name evidence="12" type="ORF">XM47_11495</name>
</gene>
<evidence type="ECO:0000259" key="11">
    <source>
        <dbReference type="PROSITE" id="PS51462"/>
    </source>
</evidence>
<dbReference type="PROSITE" id="PS51462">
    <property type="entry name" value="NUDIX"/>
    <property type="match status" value="1"/>
</dbReference>
<keyword evidence="6 10" id="KW-0378">Hydrolase</keyword>